<name>A0A4Y2CBH3_ARAVE</name>
<comment type="caution">
    <text evidence="2">The sequence shown here is derived from an EMBL/GenBank/DDBJ whole genome shotgun (WGS) entry which is preliminary data.</text>
</comment>
<dbReference type="Proteomes" id="UP000499080">
    <property type="component" value="Unassembled WGS sequence"/>
</dbReference>
<organism evidence="2 3">
    <name type="scientific">Araneus ventricosus</name>
    <name type="common">Orbweaver spider</name>
    <name type="synonym">Epeira ventricosa</name>
    <dbReference type="NCBI Taxonomy" id="182803"/>
    <lineage>
        <taxon>Eukaryota</taxon>
        <taxon>Metazoa</taxon>
        <taxon>Ecdysozoa</taxon>
        <taxon>Arthropoda</taxon>
        <taxon>Chelicerata</taxon>
        <taxon>Arachnida</taxon>
        <taxon>Araneae</taxon>
        <taxon>Araneomorphae</taxon>
        <taxon>Entelegynae</taxon>
        <taxon>Araneoidea</taxon>
        <taxon>Araneidae</taxon>
        <taxon>Araneus</taxon>
    </lineage>
</organism>
<proteinExistence type="predicted"/>
<dbReference type="AlphaFoldDB" id="A0A4Y2CBH3"/>
<keyword evidence="3" id="KW-1185">Reference proteome</keyword>
<reference evidence="2 3" key="1">
    <citation type="journal article" date="2019" name="Sci. Rep.">
        <title>Orb-weaving spider Araneus ventricosus genome elucidates the spidroin gene catalogue.</title>
        <authorList>
            <person name="Kono N."/>
            <person name="Nakamura H."/>
            <person name="Ohtoshi R."/>
            <person name="Moran D.A.P."/>
            <person name="Shinohara A."/>
            <person name="Yoshida Y."/>
            <person name="Fujiwara M."/>
            <person name="Mori M."/>
            <person name="Tomita M."/>
            <person name="Arakawa K."/>
        </authorList>
    </citation>
    <scope>NUCLEOTIDE SEQUENCE [LARGE SCALE GENOMIC DNA]</scope>
</reference>
<evidence type="ECO:0000313" key="2">
    <source>
        <dbReference type="EMBL" id="GBM01087.1"/>
    </source>
</evidence>
<dbReference type="EMBL" id="BGPR01000164">
    <property type="protein sequence ID" value="GBM01087.1"/>
    <property type="molecule type" value="Genomic_DNA"/>
</dbReference>
<evidence type="ECO:0000313" key="3">
    <source>
        <dbReference type="Proteomes" id="UP000499080"/>
    </source>
</evidence>
<protein>
    <submittedName>
        <fullName evidence="2">Uncharacterized protein</fullName>
    </submittedName>
</protein>
<evidence type="ECO:0000256" key="1">
    <source>
        <dbReference type="SAM" id="MobiDB-lite"/>
    </source>
</evidence>
<gene>
    <name evidence="2" type="ORF">AVEN_136638_1</name>
</gene>
<feature type="region of interest" description="Disordered" evidence="1">
    <location>
        <begin position="1"/>
        <end position="22"/>
    </location>
</feature>
<accession>A0A4Y2CBH3</accession>
<sequence length="94" mass="10910">MEAIKKSQGKRQKNKTEPKRRLITLPTNQSLSLLWDKKKHLIYEPSDECCGYPHRSTKCLHVSHESNWFSTLFAHSSLHSCNLSRCVSLNSRAR</sequence>